<evidence type="ECO:0000256" key="1">
    <source>
        <dbReference type="SAM" id="SignalP"/>
    </source>
</evidence>
<dbReference type="AlphaFoldDB" id="A0A6L2LR82"/>
<evidence type="ECO:0000313" key="2">
    <source>
        <dbReference type="EMBL" id="GEU63750.1"/>
    </source>
</evidence>
<dbReference type="EMBL" id="BKCJ010004903">
    <property type="protein sequence ID" value="GEU63750.1"/>
    <property type="molecule type" value="Genomic_DNA"/>
</dbReference>
<accession>A0A6L2LR82</accession>
<organism evidence="2">
    <name type="scientific">Tanacetum cinerariifolium</name>
    <name type="common">Dalmatian daisy</name>
    <name type="synonym">Chrysanthemum cinerariifolium</name>
    <dbReference type="NCBI Taxonomy" id="118510"/>
    <lineage>
        <taxon>Eukaryota</taxon>
        <taxon>Viridiplantae</taxon>
        <taxon>Streptophyta</taxon>
        <taxon>Embryophyta</taxon>
        <taxon>Tracheophyta</taxon>
        <taxon>Spermatophyta</taxon>
        <taxon>Magnoliopsida</taxon>
        <taxon>eudicotyledons</taxon>
        <taxon>Gunneridae</taxon>
        <taxon>Pentapetalae</taxon>
        <taxon>asterids</taxon>
        <taxon>campanulids</taxon>
        <taxon>Asterales</taxon>
        <taxon>Asteraceae</taxon>
        <taxon>Asteroideae</taxon>
        <taxon>Anthemideae</taxon>
        <taxon>Anthemidinae</taxon>
        <taxon>Tanacetum</taxon>
    </lineage>
</organism>
<reference evidence="2" key="1">
    <citation type="journal article" date="2019" name="Sci. Rep.">
        <title>Draft genome of Tanacetum cinerariifolium, the natural source of mosquito coil.</title>
        <authorList>
            <person name="Yamashiro T."/>
            <person name="Shiraishi A."/>
            <person name="Satake H."/>
            <person name="Nakayama K."/>
        </authorList>
    </citation>
    <scope>NUCLEOTIDE SEQUENCE</scope>
</reference>
<gene>
    <name evidence="2" type="ORF">Tci_035728</name>
</gene>
<keyword evidence="1" id="KW-0732">Signal</keyword>
<proteinExistence type="predicted"/>
<sequence length="170" mass="18799">MPTIGTMKACRIVIVVAFVSFLKKWREETVVNKCRVDADVISFCAIYQTLISITNTRSGKWMGSVETITTDNSECNASHIASLQIKVDDDRLRRDHMTASDERLLMTGCKCKGFLIMQNAFWFNIVPNKEPLDVITLFALGKTENSISGEAIVVAGGGGKAFSRPMKVES</sequence>
<feature type="chain" id="PRO_5026889216" evidence="1">
    <location>
        <begin position="18"/>
        <end position="170"/>
    </location>
</feature>
<comment type="caution">
    <text evidence="2">The sequence shown here is derived from an EMBL/GenBank/DDBJ whole genome shotgun (WGS) entry which is preliminary data.</text>
</comment>
<protein>
    <submittedName>
        <fullName evidence="2">Uncharacterized protein</fullName>
    </submittedName>
</protein>
<feature type="signal peptide" evidence="1">
    <location>
        <begin position="1"/>
        <end position="17"/>
    </location>
</feature>
<name>A0A6L2LR82_TANCI</name>